<sequence>MIETWRHLLDLAKSWVLFAHGTCVILMEPAADLQQQATSLLREYGPVRPGTPAGDFNITDLDDAPGWVVTGHHPDILTYVDPSELENHDDFTVGLFGRGKRDRDGHDLAVIHVEDKRAQCGRPPVHQ</sequence>
<comment type="caution">
    <text evidence="1">The sequence shown here is derived from an EMBL/GenBank/DDBJ whole genome shotgun (WGS) entry which is preliminary data.</text>
</comment>
<accession>A0ABN2FS22</accession>
<evidence type="ECO:0000313" key="2">
    <source>
        <dbReference type="Proteomes" id="UP001500064"/>
    </source>
</evidence>
<keyword evidence="2" id="KW-1185">Reference proteome</keyword>
<dbReference type="Proteomes" id="UP001500064">
    <property type="component" value="Unassembled WGS sequence"/>
</dbReference>
<proteinExistence type="predicted"/>
<protein>
    <submittedName>
        <fullName evidence="1">Uncharacterized protein</fullName>
    </submittedName>
</protein>
<evidence type="ECO:0000313" key="1">
    <source>
        <dbReference type="EMBL" id="GAA1657283.1"/>
    </source>
</evidence>
<reference evidence="1 2" key="1">
    <citation type="journal article" date="2019" name="Int. J. Syst. Evol. Microbiol.">
        <title>The Global Catalogue of Microorganisms (GCM) 10K type strain sequencing project: providing services to taxonomists for standard genome sequencing and annotation.</title>
        <authorList>
            <consortium name="The Broad Institute Genomics Platform"/>
            <consortium name="The Broad Institute Genome Sequencing Center for Infectious Disease"/>
            <person name="Wu L."/>
            <person name="Ma J."/>
        </authorList>
    </citation>
    <scope>NUCLEOTIDE SEQUENCE [LARGE SCALE GENOMIC DNA]</scope>
    <source>
        <strain evidence="1 2">JCM 13929</strain>
    </source>
</reference>
<gene>
    <name evidence="1" type="ORF">GCM10009733_063700</name>
</gene>
<organism evidence="1 2">
    <name type="scientific">Nonomuraea maheshkhaliensis</name>
    <dbReference type="NCBI Taxonomy" id="419590"/>
    <lineage>
        <taxon>Bacteria</taxon>
        <taxon>Bacillati</taxon>
        <taxon>Actinomycetota</taxon>
        <taxon>Actinomycetes</taxon>
        <taxon>Streptosporangiales</taxon>
        <taxon>Streptosporangiaceae</taxon>
        <taxon>Nonomuraea</taxon>
    </lineage>
</organism>
<dbReference type="EMBL" id="BAAAMU010000056">
    <property type="protein sequence ID" value="GAA1657283.1"/>
    <property type="molecule type" value="Genomic_DNA"/>
</dbReference>
<dbReference type="RefSeq" id="WP_346110224.1">
    <property type="nucleotide sequence ID" value="NZ_BAAAMU010000056.1"/>
</dbReference>
<name>A0ABN2FS22_9ACTN</name>